<sequence>MLKKLLAFFLAAYTALAFAAVDANKATSAELTEVKGIGPATATRIIDARKQGPFKNWDDLIARVKGIAPTSAGKLSDGGLTINGQSFKPSANQSATQPKATAPDPSTAKPAQTTGKKPEKM</sequence>
<dbReference type="EMBL" id="JBOK01000024">
    <property type="protein sequence ID" value="EXU78886.1"/>
    <property type="molecule type" value="Genomic_DNA"/>
</dbReference>
<feature type="region of interest" description="Disordered" evidence="1">
    <location>
        <begin position="70"/>
        <end position="121"/>
    </location>
</feature>
<feature type="compositionally biased region" description="Polar residues" evidence="1">
    <location>
        <begin position="82"/>
        <end position="99"/>
    </location>
</feature>
<dbReference type="InterPro" id="IPR003583">
    <property type="entry name" value="Hlx-hairpin-Hlx_DNA-bd_motif"/>
</dbReference>
<comment type="caution">
    <text evidence="4">The sequence shown here is derived from an EMBL/GenBank/DDBJ whole genome shotgun (WGS) entry which is preliminary data.</text>
</comment>
<dbReference type="GO" id="GO:0003677">
    <property type="term" value="F:DNA binding"/>
    <property type="evidence" value="ECO:0007669"/>
    <property type="project" value="InterPro"/>
</dbReference>
<evidence type="ECO:0000313" key="5">
    <source>
        <dbReference type="Proteomes" id="UP000020766"/>
    </source>
</evidence>
<accession>A0A014MAT9</accession>
<keyword evidence="2" id="KW-0732">Signal</keyword>
<feature type="chain" id="PRO_5001473791" description="Helix-hairpin-helix DNA-binding motif class 1 domain-containing protein" evidence="2">
    <location>
        <begin position="20"/>
        <end position="121"/>
    </location>
</feature>
<feature type="signal peptide" evidence="2">
    <location>
        <begin position="1"/>
        <end position="19"/>
    </location>
</feature>
<dbReference type="AlphaFoldDB" id="A0A014MAT9"/>
<feature type="domain" description="Helix-hairpin-helix DNA-binding motif class 1" evidence="3">
    <location>
        <begin position="59"/>
        <end position="78"/>
    </location>
</feature>
<gene>
    <name evidence="4" type="ORF">AX13_09110</name>
</gene>
<dbReference type="InterPro" id="IPR010994">
    <property type="entry name" value="RuvA_2-like"/>
</dbReference>
<proteinExistence type="predicted"/>
<evidence type="ECO:0000259" key="3">
    <source>
        <dbReference type="SMART" id="SM00278"/>
    </source>
</evidence>
<evidence type="ECO:0000313" key="4">
    <source>
        <dbReference type="EMBL" id="EXU78886.1"/>
    </source>
</evidence>
<feature type="domain" description="Helix-hairpin-helix DNA-binding motif class 1" evidence="3">
    <location>
        <begin position="29"/>
        <end position="48"/>
    </location>
</feature>
<organism evidence="4 5">
    <name type="scientific">Comamonas aquatica DA1877</name>
    <dbReference type="NCBI Taxonomy" id="1457173"/>
    <lineage>
        <taxon>Bacteria</taxon>
        <taxon>Pseudomonadati</taxon>
        <taxon>Pseudomonadota</taxon>
        <taxon>Betaproteobacteria</taxon>
        <taxon>Burkholderiales</taxon>
        <taxon>Comamonadaceae</taxon>
        <taxon>Comamonas</taxon>
    </lineage>
</organism>
<dbReference type="Gene3D" id="1.10.150.320">
    <property type="entry name" value="Photosystem II 12 kDa extrinsic protein"/>
    <property type="match status" value="1"/>
</dbReference>
<dbReference type="PANTHER" id="PTHR21180:SF32">
    <property type="entry name" value="ENDONUCLEASE_EXONUCLEASE_PHOSPHATASE FAMILY DOMAIN-CONTAINING PROTEIN 1"/>
    <property type="match status" value="1"/>
</dbReference>
<name>A0A014MAT9_9BURK</name>
<dbReference type="STRING" id="225991.MA05_08845"/>
<keyword evidence="5" id="KW-1185">Reference proteome</keyword>
<dbReference type="PANTHER" id="PTHR21180">
    <property type="entry name" value="ENDONUCLEASE/EXONUCLEASE/PHOSPHATASE FAMILY DOMAIN-CONTAINING PROTEIN 1"/>
    <property type="match status" value="1"/>
</dbReference>
<dbReference type="InterPro" id="IPR051675">
    <property type="entry name" value="Endo/Exo/Phosphatase_dom_1"/>
</dbReference>
<protein>
    <recommendedName>
        <fullName evidence="3">Helix-hairpin-helix DNA-binding motif class 1 domain-containing protein</fullName>
    </recommendedName>
</protein>
<dbReference type="PATRIC" id="fig|1457173.3.peg.3233"/>
<evidence type="ECO:0000256" key="1">
    <source>
        <dbReference type="SAM" id="MobiDB-lite"/>
    </source>
</evidence>
<dbReference type="GO" id="GO:0006281">
    <property type="term" value="P:DNA repair"/>
    <property type="evidence" value="ECO:0007669"/>
    <property type="project" value="InterPro"/>
</dbReference>
<dbReference type="Pfam" id="PF12836">
    <property type="entry name" value="HHH_3"/>
    <property type="match status" value="1"/>
</dbReference>
<reference evidence="4 5" key="1">
    <citation type="submission" date="2014-01" db="EMBL/GenBank/DDBJ databases">
        <title>Interspecies Systems Biology Uncovers Metabolites Affecting C. elegans Gene Expression and Life History Traits.</title>
        <authorList>
            <person name="Watson E."/>
            <person name="Macneil L.T."/>
            <person name="Ritter A.D."/>
            <person name="Yilmaz L.S."/>
            <person name="Rosebrock A.P."/>
            <person name="Caudy A.A."/>
            <person name="Walhout A.J."/>
        </authorList>
    </citation>
    <scope>NUCLEOTIDE SEQUENCE [LARGE SCALE GENOMIC DNA]</scope>
    <source>
        <strain evidence="4 5">DA1877</strain>
    </source>
</reference>
<dbReference type="SUPFAM" id="SSF47781">
    <property type="entry name" value="RuvA domain 2-like"/>
    <property type="match status" value="1"/>
</dbReference>
<dbReference type="Proteomes" id="UP000020766">
    <property type="component" value="Unassembled WGS sequence"/>
</dbReference>
<dbReference type="RefSeq" id="WP_081770831.1">
    <property type="nucleotide sequence ID" value="NZ_JBOK01000024.1"/>
</dbReference>
<evidence type="ECO:0000256" key="2">
    <source>
        <dbReference type="SAM" id="SignalP"/>
    </source>
</evidence>
<dbReference type="SMART" id="SM00278">
    <property type="entry name" value="HhH1"/>
    <property type="match status" value="2"/>
</dbReference>